<evidence type="ECO:0000313" key="3">
    <source>
        <dbReference type="Proteomes" id="UP000095512"/>
    </source>
</evidence>
<name>A0A174U3D6_9FIRM</name>
<evidence type="ECO:0000313" key="2">
    <source>
        <dbReference type="EMBL" id="CUQ14295.1"/>
    </source>
</evidence>
<protein>
    <submittedName>
        <fullName evidence="2">Protein of uncharacterized function (DUF3847)</fullName>
    </submittedName>
</protein>
<reference evidence="2 3" key="1">
    <citation type="submission" date="2015-09" db="EMBL/GenBank/DDBJ databases">
        <authorList>
            <consortium name="Pathogen Informatics"/>
        </authorList>
    </citation>
    <scope>NUCLEOTIDE SEQUENCE [LARGE SCALE GENOMIC DNA]</scope>
    <source>
        <strain evidence="2 3">2789STDY5834865</strain>
    </source>
</reference>
<feature type="coiled-coil region" evidence="1">
    <location>
        <begin position="4"/>
        <end position="41"/>
    </location>
</feature>
<accession>A0A174U3D6</accession>
<dbReference type="AlphaFoldDB" id="A0A174U3D6"/>
<keyword evidence="1" id="KW-0175">Coiled coil</keyword>
<dbReference type="Proteomes" id="UP000095512">
    <property type="component" value="Unassembled WGS sequence"/>
</dbReference>
<sequence>MPDTSKLEKLNRELEKSEKKLRKAMNDEKALQHQLKKLTRSERTHRLCTRGGMLESFLQEPERLTDNDVMTLLTIIFHRQDTQEVLKKMLEREKPETP</sequence>
<dbReference type="RefSeq" id="WP_057573022.1">
    <property type="nucleotide sequence ID" value="NZ_CZAB01000094.1"/>
</dbReference>
<dbReference type="EMBL" id="CZAB01000094">
    <property type="protein sequence ID" value="CUQ14295.1"/>
    <property type="molecule type" value="Genomic_DNA"/>
</dbReference>
<gene>
    <name evidence="2" type="ORF">ERS852480_04975</name>
</gene>
<dbReference type="Pfam" id="PF12958">
    <property type="entry name" value="DUF3847"/>
    <property type="match status" value="1"/>
</dbReference>
<evidence type="ECO:0000256" key="1">
    <source>
        <dbReference type="SAM" id="Coils"/>
    </source>
</evidence>
<organism evidence="2 3">
    <name type="scientific">Enterocloster clostridioformis</name>
    <dbReference type="NCBI Taxonomy" id="1531"/>
    <lineage>
        <taxon>Bacteria</taxon>
        <taxon>Bacillati</taxon>
        <taxon>Bacillota</taxon>
        <taxon>Clostridia</taxon>
        <taxon>Lachnospirales</taxon>
        <taxon>Lachnospiraceae</taxon>
        <taxon>Enterocloster</taxon>
    </lineage>
</organism>
<proteinExistence type="predicted"/>
<dbReference type="InterPro" id="IPR024215">
    <property type="entry name" value="DUF3847"/>
</dbReference>